<evidence type="ECO:0000256" key="6">
    <source>
        <dbReference type="ARBA" id="ARBA00022695"/>
    </source>
</evidence>
<organism evidence="13 14">
    <name type="scientific">Cellvibrio polysaccharolyticus</name>
    <dbReference type="NCBI Taxonomy" id="2082724"/>
    <lineage>
        <taxon>Bacteria</taxon>
        <taxon>Pseudomonadati</taxon>
        <taxon>Pseudomonadota</taxon>
        <taxon>Gammaproteobacteria</taxon>
        <taxon>Cellvibrionales</taxon>
        <taxon>Cellvibrionaceae</taxon>
        <taxon>Cellvibrio</taxon>
    </lineage>
</organism>
<evidence type="ECO:0000313" key="14">
    <source>
        <dbReference type="Proteomes" id="UP000652567"/>
    </source>
</evidence>
<dbReference type="NCBIfam" id="NF000839">
    <property type="entry name" value="PRK00071.1-1"/>
    <property type="match status" value="1"/>
</dbReference>
<keyword evidence="6 11" id="KW-0548">Nucleotidyltransferase</keyword>
<dbReference type="GO" id="GO:0005524">
    <property type="term" value="F:ATP binding"/>
    <property type="evidence" value="ECO:0007669"/>
    <property type="project" value="UniProtKB-KW"/>
</dbReference>
<dbReference type="GO" id="GO:0009435">
    <property type="term" value="P:NAD+ biosynthetic process"/>
    <property type="evidence" value="ECO:0007669"/>
    <property type="project" value="UniProtKB-UniRule"/>
</dbReference>
<dbReference type="InterPro" id="IPR014729">
    <property type="entry name" value="Rossmann-like_a/b/a_fold"/>
</dbReference>
<keyword evidence="9 11" id="KW-0520">NAD</keyword>
<dbReference type="NCBIfam" id="NF000840">
    <property type="entry name" value="PRK00071.1-3"/>
    <property type="match status" value="1"/>
</dbReference>
<evidence type="ECO:0000256" key="5">
    <source>
        <dbReference type="ARBA" id="ARBA00022679"/>
    </source>
</evidence>
<evidence type="ECO:0000256" key="3">
    <source>
        <dbReference type="ARBA" id="ARBA00009014"/>
    </source>
</evidence>
<evidence type="ECO:0000256" key="10">
    <source>
        <dbReference type="ARBA" id="ARBA00048721"/>
    </source>
</evidence>
<dbReference type="PANTHER" id="PTHR39321">
    <property type="entry name" value="NICOTINATE-NUCLEOTIDE ADENYLYLTRANSFERASE-RELATED"/>
    <property type="match status" value="1"/>
</dbReference>
<accession>A0A928V499</accession>
<dbReference type="GO" id="GO:0004515">
    <property type="term" value="F:nicotinate-nucleotide adenylyltransferase activity"/>
    <property type="evidence" value="ECO:0007669"/>
    <property type="project" value="UniProtKB-UniRule"/>
</dbReference>
<dbReference type="InterPro" id="IPR005248">
    <property type="entry name" value="NadD/NMNAT"/>
</dbReference>
<evidence type="ECO:0000256" key="2">
    <source>
        <dbReference type="ARBA" id="ARBA00005019"/>
    </source>
</evidence>
<evidence type="ECO:0000259" key="12">
    <source>
        <dbReference type="Pfam" id="PF01467"/>
    </source>
</evidence>
<keyword evidence="7 11" id="KW-0547">Nucleotide-binding</keyword>
<dbReference type="HAMAP" id="MF_00244">
    <property type="entry name" value="NaMN_adenylyltr"/>
    <property type="match status" value="1"/>
</dbReference>
<dbReference type="Pfam" id="PF01467">
    <property type="entry name" value="CTP_transf_like"/>
    <property type="match status" value="1"/>
</dbReference>
<dbReference type="AlphaFoldDB" id="A0A928V499"/>
<keyword evidence="8 11" id="KW-0067">ATP-binding</keyword>
<dbReference type="RefSeq" id="WP_193911056.1">
    <property type="nucleotide sequence ID" value="NZ_PRDL01000001.1"/>
</dbReference>
<evidence type="ECO:0000313" key="13">
    <source>
        <dbReference type="EMBL" id="MBE8718465.1"/>
    </source>
</evidence>
<feature type="domain" description="Cytidyltransferase-like" evidence="12">
    <location>
        <begin position="13"/>
        <end position="190"/>
    </location>
</feature>
<gene>
    <name evidence="11" type="primary">nadD</name>
    <name evidence="13" type="ORF">C4F51_14865</name>
</gene>
<dbReference type="CDD" id="cd02165">
    <property type="entry name" value="NMNAT"/>
    <property type="match status" value="1"/>
</dbReference>
<dbReference type="EMBL" id="PRDL01000001">
    <property type="protein sequence ID" value="MBE8718465.1"/>
    <property type="molecule type" value="Genomic_DNA"/>
</dbReference>
<comment type="pathway">
    <text evidence="2 11">Cofactor biosynthesis; NAD(+) biosynthesis; deamido-NAD(+) from nicotinate D-ribonucleotide: step 1/1.</text>
</comment>
<evidence type="ECO:0000256" key="8">
    <source>
        <dbReference type="ARBA" id="ARBA00022840"/>
    </source>
</evidence>
<dbReference type="PANTHER" id="PTHR39321:SF3">
    <property type="entry name" value="PHOSPHOPANTETHEINE ADENYLYLTRANSFERASE"/>
    <property type="match status" value="1"/>
</dbReference>
<protein>
    <recommendedName>
        <fullName evidence="11">Probable nicotinate-nucleotide adenylyltransferase</fullName>
        <ecNumber evidence="11">2.7.7.18</ecNumber>
    </recommendedName>
    <alternativeName>
        <fullName evidence="11">Deamido-NAD(+) diphosphorylase</fullName>
    </alternativeName>
    <alternativeName>
        <fullName evidence="11">Deamido-NAD(+) pyrophosphorylase</fullName>
    </alternativeName>
    <alternativeName>
        <fullName evidence="11">Nicotinate mononucleotide adenylyltransferase</fullName>
        <shortName evidence="11">NaMN adenylyltransferase</shortName>
    </alternativeName>
</protein>
<dbReference type="NCBIfam" id="TIGR00125">
    <property type="entry name" value="cyt_tran_rel"/>
    <property type="match status" value="1"/>
</dbReference>
<dbReference type="Proteomes" id="UP000652567">
    <property type="component" value="Unassembled WGS sequence"/>
</dbReference>
<dbReference type="SUPFAM" id="SSF52374">
    <property type="entry name" value="Nucleotidylyl transferase"/>
    <property type="match status" value="1"/>
</dbReference>
<comment type="catalytic activity">
    <reaction evidence="10 11">
        <text>nicotinate beta-D-ribonucleotide + ATP + H(+) = deamido-NAD(+) + diphosphate</text>
        <dbReference type="Rhea" id="RHEA:22860"/>
        <dbReference type="ChEBI" id="CHEBI:15378"/>
        <dbReference type="ChEBI" id="CHEBI:30616"/>
        <dbReference type="ChEBI" id="CHEBI:33019"/>
        <dbReference type="ChEBI" id="CHEBI:57502"/>
        <dbReference type="ChEBI" id="CHEBI:58437"/>
        <dbReference type="EC" id="2.7.7.18"/>
    </reaction>
</comment>
<evidence type="ECO:0000256" key="4">
    <source>
        <dbReference type="ARBA" id="ARBA00022642"/>
    </source>
</evidence>
<comment type="function">
    <text evidence="1 11">Catalyzes the reversible adenylation of nicotinate mononucleotide (NaMN) to nicotinic acid adenine dinucleotide (NaAD).</text>
</comment>
<dbReference type="InterPro" id="IPR004821">
    <property type="entry name" value="Cyt_trans-like"/>
</dbReference>
<name>A0A928V499_9GAMM</name>
<dbReference type="NCBIfam" id="TIGR00482">
    <property type="entry name" value="nicotinate (nicotinamide) nucleotide adenylyltransferase"/>
    <property type="match status" value="1"/>
</dbReference>
<dbReference type="EC" id="2.7.7.18" evidence="11"/>
<proteinExistence type="inferred from homology"/>
<evidence type="ECO:0000256" key="1">
    <source>
        <dbReference type="ARBA" id="ARBA00002324"/>
    </source>
</evidence>
<dbReference type="Gene3D" id="3.40.50.620">
    <property type="entry name" value="HUPs"/>
    <property type="match status" value="1"/>
</dbReference>
<comment type="similarity">
    <text evidence="3 11">Belongs to the NadD family.</text>
</comment>
<reference evidence="13" key="1">
    <citation type="submission" date="2018-07" db="EMBL/GenBank/DDBJ databases">
        <title>Genome assembly of strain Ka43.</title>
        <authorList>
            <person name="Kukolya J."/>
            <person name="Nagy I."/>
            <person name="Horvath B."/>
            <person name="Toth A."/>
        </authorList>
    </citation>
    <scope>NUCLEOTIDE SEQUENCE</scope>
    <source>
        <strain evidence="13">KB43</strain>
    </source>
</reference>
<evidence type="ECO:0000256" key="11">
    <source>
        <dbReference type="HAMAP-Rule" id="MF_00244"/>
    </source>
</evidence>
<evidence type="ECO:0000256" key="9">
    <source>
        <dbReference type="ARBA" id="ARBA00023027"/>
    </source>
</evidence>
<comment type="caution">
    <text evidence="13">The sequence shown here is derived from an EMBL/GenBank/DDBJ whole genome shotgun (WGS) entry which is preliminary data.</text>
</comment>
<keyword evidence="4 11" id="KW-0662">Pyridine nucleotide biosynthesis</keyword>
<keyword evidence="5 11" id="KW-0808">Transferase</keyword>
<keyword evidence="14" id="KW-1185">Reference proteome</keyword>
<sequence>MAAPQKVLRKEAILGGTFDPIHNGHLRLALELQHALQLDRMSLMPCHRPVHRDNPGASAQARAEMVRLAIADCPQLELDERELRQDRPSYTFDTLQDIRGEIGPDVSLSWVVGMDAFIHLSSWHRWQELLDLAHLIVIGRPGYRLPEQGAEAEFLQTHRAPLAALDTTPQGAIVLPALSMLDISATAIRQQLAQGLSPRYLLPDNICDYLVDNRLYR</sequence>
<evidence type="ECO:0000256" key="7">
    <source>
        <dbReference type="ARBA" id="ARBA00022741"/>
    </source>
</evidence>